<evidence type="ECO:0000256" key="4">
    <source>
        <dbReference type="ARBA" id="ARBA00022989"/>
    </source>
</evidence>
<dbReference type="PANTHER" id="PTHR13353:SF5">
    <property type="entry name" value="TRANSMEMBRANE PROTEIN 19"/>
    <property type="match status" value="1"/>
</dbReference>
<comment type="similarity">
    <text evidence="2">Belongs to the TMEM19 family.</text>
</comment>
<comment type="subcellular location">
    <subcellularLocation>
        <location evidence="1">Membrane</location>
        <topology evidence="1">Multi-pass membrane protein</topology>
    </subcellularLocation>
</comment>
<gene>
    <name evidence="7" type="ORF">LY89DRAFT_600623</name>
</gene>
<dbReference type="Proteomes" id="UP000070700">
    <property type="component" value="Unassembled WGS sequence"/>
</dbReference>
<feature type="transmembrane region" description="Helical" evidence="6">
    <location>
        <begin position="184"/>
        <end position="204"/>
    </location>
</feature>
<evidence type="ECO:0000313" key="7">
    <source>
        <dbReference type="EMBL" id="KUJ08068.1"/>
    </source>
</evidence>
<feature type="transmembrane region" description="Helical" evidence="6">
    <location>
        <begin position="216"/>
        <end position="236"/>
    </location>
</feature>
<dbReference type="AlphaFoldDB" id="A0A132B6N2"/>
<evidence type="ECO:0000256" key="1">
    <source>
        <dbReference type="ARBA" id="ARBA00004141"/>
    </source>
</evidence>
<sequence length="283" mass="30399">MKAYIALPAVAALVYRAYSRKSLTPLGIASAGMTGLAHALHPFSLPFALLFVFYFGCMRATRVKHEIKAKLTLNAAGGTGGEGTRIHTQVFANSLSGSLLCIMYALHYYLDVDEKPRYGQCWTWGAGASTQDVLLVGIIANYAAVTADTFSSELGILSTKPPRLITSRTFKRVPHGTNGGVSSVGTLAGVLEAFLIAVATVILLPVCDGWSAWQNLFCLCTVTSCGLFGTLIDSFLGGCLQETIIDSDTGKVLEANGGKRVTPPSHHIHRMAFFFWPPTLFLF</sequence>
<feature type="transmembrane region" description="Helical" evidence="6">
    <location>
        <begin position="90"/>
        <end position="110"/>
    </location>
</feature>
<proteinExistence type="inferred from homology"/>
<keyword evidence="3 6" id="KW-0812">Transmembrane</keyword>
<name>A0A132B6N2_MOLSC</name>
<keyword evidence="5 6" id="KW-0472">Membrane</keyword>
<dbReference type="RefSeq" id="XP_018062423.1">
    <property type="nucleotide sequence ID" value="XM_018210163.1"/>
</dbReference>
<evidence type="ECO:0000256" key="5">
    <source>
        <dbReference type="ARBA" id="ARBA00023136"/>
    </source>
</evidence>
<dbReference type="InParanoid" id="A0A132B6N2"/>
<evidence type="ECO:0000256" key="2">
    <source>
        <dbReference type="ARBA" id="ARBA00009012"/>
    </source>
</evidence>
<accession>A0A132B6N2</accession>
<reference evidence="7 8" key="1">
    <citation type="submission" date="2015-10" db="EMBL/GenBank/DDBJ databases">
        <title>Full genome of DAOMC 229536 Phialocephala scopiformis, a fungal endophyte of spruce producing the potent anti-insectan compound rugulosin.</title>
        <authorList>
            <consortium name="DOE Joint Genome Institute"/>
            <person name="Walker A.K."/>
            <person name="Frasz S.L."/>
            <person name="Seifert K.A."/>
            <person name="Miller J.D."/>
            <person name="Mondo S.J."/>
            <person name="Labutti K."/>
            <person name="Lipzen A."/>
            <person name="Dockter R."/>
            <person name="Kennedy M."/>
            <person name="Grigoriev I.V."/>
            <person name="Spatafora J.W."/>
        </authorList>
    </citation>
    <scope>NUCLEOTIDE SEQUENCE [LARGE SCALE GENOMIC DNA]</scope>
    <source>
        <strain evidence="7 8">CBS 120377</strain>
    </source>
</reference>
<protein>
    <submittedName>
        <fullName evidence="7">DUF92 domain-containing protein</fullName>
    </submittedName>
</protein>
<dbReference type="GeneID" id="28819889"/>
<evidence type="ECO:0000256" key="6">
    <source>
        <dbReference type="SAM" id="Phobius"/>
    </source>
</evidence>
<organism evidence="7 8">
    <name type="scientific">Mollisia scopiformis</name>
    <name type="common">Conifer needle endophyte fungus</name>
    <name type="synonym">Phialocephala scopiformis</name>
    <dbReference type="NCBI Taxonomy" id="149040"/>
    <lineage>
        <taxon>Eukaryota</taxon>
        <taxon>Fungi</taxon>
        <taxon>Dikarya</taxon>
        <taxon>Ascomycota</taxon>
        <taxon>Pezizomycotina</taxon>
        <taxon>Leotiomycetes</taxon>
        <taxon>Helotiales</taxon>
        <taxon>Mollisiaceae</taxon>
        <taxon>Mollisia</taxon>
    </lineage>
</organism>
<dbReference type="KEGG" id="psco:LY89DRAFT_600623"/>
<evidence type="ECO:0000256" key="3">
    <source>
        <dbReference type="ARBA" id="ARBA00022692"/>
    </source>
</evidence>
<feature type="transmembrane region" description="Helical" evidence="6">
    <location>
        <begin position="43"/>
        <end position="61"/>
    </location>
</feature>
<dbReference type="InterPro" id="IPR002794">
    <property type="entry name" value="DUF92_TMEM19"/>
</dbReference>
<keyword evidence="4 6" id="KW-1133">Transmembrane helix</keyword>
<dbReference type="PANTHER" id="PTHR13353">
    <property type="entry name" value="TRANSMEMBRANE PROTEIN 19"/>
    <property type="match status" value="1"/>
</dbReference>
<evidence type="ECO:0000313" key="8">
    <source>
        <dbReference type="Proteomes" id="UP000070700"/>
    </source>
</evidence>
<dbReference type="EMBL" id="KQ947437">
    <property type="protein sequence ID" value="KUJ08068.1"/>
    <property type="molecule type" value="Genomic_DNA"/>
</dbReference>
<keyword evidence="8" id="KW-1185">Reference proteome</keyword>
<dbReference type="GO" id="GO:0016020">
    <property type="term" value="C:membrane"/>
    <property type="evidence" value="ECO:0007669"/>
    <property type="project" value="UniProtKB-SubCell"/>
</dbReference>
<dbReference type="OrthoDB" id="30881at2759"/>
<dbReference type="Pfam" id="PF01940">
    <property type="entry name" value="DUF92"/>
    <property type="match status" value="1"/>
</dbReference>